<dbReference type="KEGG" id="ccot:CCAX7_44850"/>
<keyword evidence="2" id="KW-1185">Reference proteome</keyword>
<dbReference type="Proteomes" id="UP000287394">
    <property type="component" value="Chromosome"/>
</dbReference>
<name>A0A402CX61_9BACT</name>
<reference evidence="1 2" key="1">
    <citation type="journal article" date="2019" name="Int. J. Syst. Evol. Microbiol.">
        <title>Capsulimonas corticalis gen. nov., sp. nov., an aerobic capsulated bacterium, of a novel bacterial order, Capsulimonadales ord. nov., of the class Armatimonadia of the phylum Armatimonadetes.</title>
        <authorList>
            <person name="Li J."/>
            <person name="Kudo C."/>
            <person name="Tonouchi A."/>
        </authorList>
    </citation>
    <scope>NUCLEOTIDE SEQUENCE [LARGE SCALE GENOMIC DNA]</scope>
    <source>
        <strain evidence="1 2">AX-7</strain>
    </source>
</reference>
<sequence>MTQEDRDRIEKQGWTDEQLDLGGKPLFTRHGDGYQLAHRADGSCVFLEKNLCRIHAKYGEPAKPVACRMYPFAFVPLGDDVRVDVRFDCPATAKNLGRPITAHRADLQKLIKPALPEDAAALPAPPLYGRVHLSWSQLARITETFERVLLDVSLDITRRITACVNLAAVLRHPRIVKLTEEEFEEFLDDVAAEVQSTAAADTLRRKSPTGPEHIAFRQLAGLYGRYDRVGEKAHLTQRLSVSLAMLSGKGAVPAVRAGFPEVEFQAMERETGVPTPEAAQVLERYLHTHLSSMGFFGPAFYGRSYLDGISALLLTYPLICWYARAYAASEDLPAPTASCIERALMIVDHQHGASPLLDIPTERFRTNMLTERGALRTLVIWYGS</sequence>
<organism evidence="1 2">
    <name type="scientific">Capsulimonas corticalis</name>
    <dbReference type="NCBI Taxonomy" id="2219043"/>
    <lineage>
        <taxon>Bacteria</taxon>
        <taxon>Bacillati</taxon>
        <taxon>Armatimonadota</taxon>
        <taxon>Armatimonadia</taxon>
        <taxon>Capsulimonadales</taxon>
        <taxon>Capsulimonadaceae</taxon>
        <taxon>Capsulimonas</taxon>
    </lineage>
</organism>
<dbReference type="AlphaFoldDB" id="A0A402CX61"/>
<evidence type="ECO:0000313" key="2">
    <source>
        <dbReference type="Proteomes" id="UP000287394"/>
    </source>
</evidence>
<dbReference type="EMBL" id="AP025739">
    <property type="protein sequence ID" value="BDI32434.1"/>
    <property type="molecule type" value="Genomic_DNA"/>
</dbReference>
<accession>A0A402CX61</accession>
<gene>
    <name evidence="1" type="ORF">CCAX7_44850</name>
</gene>
<evidence type="ECO:0000313" key="1">
    <source>
        <dbReference type="EMBL" id="BDI32434.1"/>
    </source>
</evidence>
<proteinExistence type="predicted"/>
<protein>
    <submittedName>
        <fullName evidence="1">Uncharacterized protein</fullName>
    </submittedName>
</protein>